<sequence>MGTPFITFLGPSNLSGYDSKNRSSSQPDNIPKAFLDAMEVREQVFVEEQGVPIENEFDSDDHRACHWVIYASINTVTDPEVTSSTGDIITRKKSITRSTPIGTIRLVPFPHPPHPEPGSKYTAD</sequence>
<dbReference type="UniPathway" id="UPA00113">
    <property type="reaction ID" value="UER00529"/>
</dbReference>
<gene>
    <name evidence="2" type="ORF">IFR04_012706</name>
</gene>
<evidence type="ECO:0000256" key="1">
    <source>
        <dbReference type="SAM" id="MobiDB-lite"/>
    </source>
</evidence>
<comment type="caution">
    <text evidence="2">The sequence shown here is derived from an EMBL/GenBank/DDBJ whole genome shotgun (WGS) entry which is preliminary data.</text>
</comment>
<dbReference type="InterPro" id="IPR016181">
    <property type="entry name" value="Acyl_CoA_acyltransferase"/>
</dbReference>
<organism evidence="2 3">
    <name type="scientific">Cadophora malorum</name>
    <dbReference type="NCBI Taxonomy" id="108018"/>
    <lineage>
        <taxon>Eukaryota</taxon>
        <taxon>Fungi</taxon>
        <taxon>Dikarya</taxon>
        <taxon>Ascomycota</taxon>
        <taxon>Pezizomycotina</taxon>
        <taxon>Leotiomycetes</taxon>
        <taxon>Helotiales</taxon>
        <taxon>Ploettnerulaceae</taxon>
        <taxon>Cadophora</taxon>
    </lineage>
</organism>
<feature type="region of interest" description="Disordered" evidence="1">
    <location>
        <begin position="103"/>
        <end position="124"/>
    </location>
</feature>
<dbReference type="Proteomes" id="UP000664132">
    <property type="component" value="Unassembled WGS sequence"/>
</dbReference>
<dbReference type="Gene3D" id="3.40.630.30">
    <property type="match status" value="1"/>
</dbReference>
<proteinExistence type="predicted"/>
<accession>A0A8H7W7X6</accession>
<dbReference type="GO" id="GO:0006048">
    <property type="term" value="P:UDP-N-acetylglucosamine biosynthetic process"/>
    <property type="evidence" value="ECO:0007669"/>
    <property type="project" value="UniProtKB-UniPathway"/>
</dbReference>
<evidence type="ECO:0000313" key="3">
    <source>
        <dbReference type="Proteomes" id="UP000664132"/>
    </source>
</evidence>
<reference evidence="2" key="1">
    <citation type="submission" date="2021-02" db="EMBL/GenBank/DDBJ databases">
        <title>Genome sequence Cadophora malorum strain M34.</title>
        <authorList>
            <person name="Stefanovic E."/>
            <person name="Vu D."/>
            <person name="Scully C."/>
            <person name="Dijksterhuis J."/>
            <person name="Roader J."/>
            <person name="Houbraken J."/>
        </authorList>
    </citation>
    <scope>NUCLEOTIDE SEQUENCE</scope>
    <source>
        <strain evidence="2">M34</strain>
    </source>
</reference>
<dbReference type="AlphaFoldDB" id="A0A8H7W7X6"/>
<dbReference type="EMBL" id="JAFJYH010000278">
    <property type="protein sequence ID" value="KAG4414179.1"/>
    <property type="molecule type" value="Genomic_DNA"/>
</dbReference>
<evidence type="ECO:0000313" key="2">
    <source>
        <dbReference type="EMBL" id="KAG4414179.1"/>
    </source>
</evidence>
<dbReference type="SUPFAM" id="SSF55729">
    <property type="entry name" value="Acyl-CoA N-acyltransferases (Nat)"/>
    <property type="match status" value="1"/>
</dbReference>
<feature type="non-terminal residue" evidence="2">
    <location>
        <position position="124"/>
    </location>
</feature>
<protein>
    <submittedName>
        <fullName evidence="2">Uncharacterized protein</fullName>
    </submittedName>
</protein>
<keyword evidence="3" id="KW-1185">Reference proteome</keyword>
<dbReference type="OrthoDB" id="329272at2759"/>
<name>A0A8H7W7X6_9HELO</name>